<dbReference type="EMBL" id="CP046052">
    <property type="protein sequence ID" value="QGM46154.1"/>
    <property type="molecule type" value="Genomic_DNA"/>
</dbReference>
<sequence length="154" mass="17365">MSQASKERAIEGGKKFDLGKSAIDLIDPEFIKGLGDVLEYGRLKYGDRNWEEGMTWGRVFAASQRHMLQFWMGESYDIGTPEEPGSGLHHLHHAAFGLMVLAALERADAGNDSRSKLGKKQCEKKVPKVIPEASGNPPRWQRHMRKLRRAFFGL</sequence>
<evidence type="ECO:0000256" key="1">
    <source>
        <dbReference type="SAM" id="MobiDB-lite"/>
    </source>
</evidence>
<protein>
    <recommendedName>
        <fullName evidence="2">dATP/dGTP diphosphohydrolase N-terminal domain-containing protein</fullName>
    </recommendedName>
</protein>
<proteinExistence type="predicted"/>
<dbReference type="Proteomes" id="UP000309061">
    <property type="component" value="Chromosome"/>
</dbReference>
<gene>
    <name evidence="3" type="ORF">H2LOC_010850</name>
</gene>
<evidence type="ECO:0000259" key="2">
    <source>
        <dbReference type="Pfam" id="PF18909"/>
    </source>
</evidence>
<feature type="region of interest" description="Disordered" evidence="1">
    <location>
        <begin position="112"/>
        <end position="139"/>
    </location>
</feature>
<dbReference type="AlphaFoldDB" id="A0A6B8KCJ7"/>
<dbReference type="RefSeq" id="WP_136496409.1">
    <property type="nucleotide sequence ID" value="NZ_CP046052.1"/>
</dbReference>
<dbReference type="InterPro" id="IPR044038">
    <property type="entry name" value="dATP/dGTP_diPOhydrolase_N"/>
</dbReference>
<dbReference type="Pfam" id="PF18909">
    <property type="entry name" value="dGTP_diPhyd_N"/>
    <property type="match status" value="1"/>
</dbReference>
<name>A0A6B8KCJ7_9HYPH</name>
<evidence type="ECO:0000313" key="3">
    <source>
        <dbReference type="EMBL" id="QGM46154.1"/>
    </source>
</evidence>
<dbReference type="KEGG" id="mhey:H2LOC_010850"/>
<keyword evidence="4" id="KW-1185">Reference proteome</keyword>
<accession>A0A6B8KCJ7</accession>
<feature type="compositionally biased region" description="Basic and acidic residues" evidence="1">
    <location>
        <begin position="112"/>
        <end position="126"/>
    </location>
</feature>
<organism evidence="3 4">
    <name type="scientific">Methylocystis heyeri</name>
    <dbReference type="NCBI Taxonomy" id="391905"/>
    <lineage>
        <taxon>Bacteria</taxon>
        <taxon>Pseudomonadati</taxon>
        <taxon>Pseudomonadota</taxon>
        <taxon>Alphaproteobacteria</taxon>
        <taxon>Hyphomicrobiales</taxon>
        <taxon>Methylocystaceae</taxon>
        <taxon>Methylocystis</taxon>
    </lineage>
</organism>
<reference evidence="3 4" key="1">
    <citation type="submission" date="2019-11" db="EMBL/GenBank/DDBJ databases">
        <title>The genome sequence of Methylocystis heyeri.</title>
        <authorList>
            <person name="Oshkin I.Y."/>
            <person name="Miroshnikov K."/>
            <person name="Dedysh S.N."/>
        </authorList>
    </citation>
    <scope>NUCLEOTIDE SEQUENCE [LARGE SCALE GENOMIC DNA]</scope>
    <source>
        <strain evidence="3 4">H2</strain>
    </source>
</reference>
<dbReference type="OrthoDB" id="4569478at2"/>
<evidence type="ECO:0000313" key="4">
    <source>
        <dbReference type="Proteomes" id="UP000309061"/>
    </source>
</evidence>
<feature type="domain" description="dATP/dGTP diphosphohydrolase N-terminal" evidence="2">
    <location>
        <begin position="13"/>
        <end position="114"/>
    </location>
</feature>